<evidence type="ECO:0000313" key="1">
    <source>
        <dbReference type="EMBL" id="PSB58479.1"/>
    </source>
</evidence>
<reference evidence="1 2" key="1">
    <citation type="submission" date="2018-03" db="EMBL/GenBank/DDBJ databases">
        <title>The ancient ancestry and fast evolution of plastids.</title>
        <authorList>
            <person name="Moore K.R."/>
            <person name="Magnabosco C."/>
            <person name="Momper L."/>
            <person name="Gold D.A."/>
            <person name="Bosak T."/>
            <person name="Fournier G.P."/>
        </authorList>
    </citation>
    <scope>NUCLEOTIDE SEQUENCE [LARGE SCALE GENOMIC DNA]</scope>
    <source>
        <strain evidence="1 2">CCALA 037</strain>
    </source>
</reference>
<proteinExistence type="predicted"/>
<dbReference type="AlphaFoldDB" id="A0A2T1GKZ2"/>
<comment type="caution">
    <text evidence="1">The sequence shown here is derived from an EMBL/GenBank/DDBJ whole genome shotgun (WGS) entry which is preliminary data.</text>
</comment>
<evidence type="ECO:0000313" key="2">
    <source>
        <dbReference type="Proteomes" id="UP000238937"/>
    </source>
</evidence>
<accession>A0A2T1GKZ2</accession>
<organism evidence="1 2">
    <name type="scientific">Chamaesiphon polymorphus CCALA 037</name>
    <dbReference type="NCBI Taxonomy" id="2107692"/>
    <lineage>
        <taxon>Bacteria</taxon>
        <taxon>Bacillati</taxon>
        <taxon>Cyanobacteriota</taxon>
        <taxon>Cyanophyceae</taxon>
        <taxon>Gomontiellales</taxon>
        <taxon>Chamaesiphonaceae</taxon>
        <taxon>Chamaesiphon</taxon>
    </lineage>
</organism>
<keyword evidence="2" id="KW-1185">Reference proteome</keyword>
<name>A0A2T1GKZ2_9CYAN</name>
<protein>
    <submittedName>
        <fullName evidence="1">Uncharacterized protein</fullName>
    </submittedName>
</protein>
<sequence length="102" mass="11071">MAKILELLGRLSTLIDRASAAELAIFNTYGETEEVAYVLEQLDNTKERGIVAYTRLSGLLLKVSRFQPSAPIAMVEMLAQSIEIAEAIVDAGEATVKEATID</sequence>
<dbReference type="Proteomes" id="UP000238937">
    <property type="component" value="Unassembled WGS sequence"/>
</dbReference>
<dbReference type="OrthoDB" id="573315at2"/>
<dbReference type="EMBL" id="PVWO01000034">
    <property type="protein sequence ID" value="PSB58479.1"/>
    <property type="molecule type" value="Genomic_DNA"/>
</dbReference>
<gene>
    <name evidence="1" type="ORF">C7B77_04685</name>
</gene>